<evidence type="ECO:0000313" key="2">
    <source>
        <dbReference type="Proteomes" id="UP000740926"/>
    </source>
</evidence>
<reference evidence="1 2" key="1">
    <citation type="journal article" date="2020" name="Microb. Genom.">
        <title>Genetic diversity of clinical and environmental Mucorales isolates obtained from an investigation of mucormycosis cases among solid organ transplant recipients.</title>
        <authorList>
            <person name="Nguyen M.H."/>
            <person name="Kaul D."/>
            <person name="Muto C."/>
            <person name="Cheng S.J."/>
            <person name="Richter R.A."/>
            <person name="Bruno V.M."/>
            <person name="Liu G."/>
            <person name="Beyhan S."/>
            <person name="Sundermann A.J."/>
            <person name="Mounaud S."/>
            <person name="Pasculle A.W."/>
            <person name="Nierman W.C."/>
            <person name="Driscoll E."/>
            <person name="Cumbie R."/>
            <person name="Clancy C.J."/>
            <person name="Dupont C.L."/>
        </authorList>
    </citation>
    <scope>NUCLEOTIDE SEQUENCE [LARGE SCALE GENOMIC DNA]</scope>
    <source>
        <strain evidence="1 2">GL24</strain>
    </source>
</reference>
<name>A0A9P6XPR7_9FUNG</name>
<evidence type="ECO:0000313" key="1">
    <source>
        <dbReference type="EMBL" id="KAG1530056.1"/>
    </source>
</evidence>
<organism evidence="1 2">
    <name type="scientific">Rhizopus delemar</name>
    <dbReference type="NCBI Taxonomy" id="936053"/>
    <lineage>
        <taxon>Eukaryota</taxon>
        <taxon>Fungi</taxon>
        <taxon>Fungi incertae sedis</taxon>
        <taxon>Mucoromycota</taxon>
        <taxon>Mucoromycotina</taxon>
        <taxon>Mucoromycetes</taxon>
        <taxon>Mucorales</taxon>
        <taxon>Mucorineae</taxon>
        <taxon>Rhizopodaceae</taxon>
        <taxon>Rhizopus</taxon>
    </lineage>
</organism>
<sequence length="84" mass="8361">MLADGGLAAEQAAALARLAVGRVEAAFQREHGAQAVAQVFRAAQAEAGSVLDAVVHADPGLVITAIHATIRIGGAHLAALVGQT</sequence>
<dbReference type="AlphaFoldDB" id="A0A9P6XPR7"/>
<dbReference type="EMBL" id="JAANIU010013277">
    <property type="protein sequence ID" value="KAG1530056.1"/>
    <property type="molecule type" value="Genomic_DNA"/>
</dbReference>
<keyword evidence="2" id="KW-1185">Reference proteome</keyword>
<protein>
    <submittedName>
        <fullName evidence="1">Uncharacterized protein</fullName>
    </submittedName>
</protein>
<gene>
    <name evidence="1" type="ORF">G6F50_017574</name>
</gene>
<comment type="caution">
    <text evidence="1">The sequence shown here is derived from an EMBL/GenBank/DDBJ whole genome shotgun (WGS) entry which is preliminary data.</text>
</comment>
<accession>A0A9P6XPR7</accession>
<dbReference type="Proteomes" id="UP000740926">
    <property type="component" value="Unassembled WGS sequence"/>
</dbReference>
<proteinExistence type="predicted"/>